<evidence type="ECO:0000256" key="1">
    <source>
        <dbReference type="SAM" id="MobiDB-lite"/>
    </source>
</evidence>
<dbReference type="SUPFAM" id="SSF51905">
    <property type="entry name" value="FAD/NAD(P)-binding domain"/>
    <property type="match status" value="1"/>
</dbReference>
<dbReference type="PANTHER" id="PTHR43422:SF3">
    <property type="entry name" value="THIAMINE THIAZOLE SYNTHASE"/>
    <property type="match status" value="1"/>
</dbReference>
<reference evidence="2 3" key="1">
    <citation type="submission" date="2015-05" db="EMBL/GenBank/DDBJ databases">
        <title>Genome sequence of Mycobacterium haemophilum.</title>
        <authorList>
            <person name="Greninger A.L."/>
            <person name="Cunningham G."/>
            <person name="Miller S."/>
        </authorList>
    </citation>
    <scope>NUCLEOTIDE SEQUENCE [LARGE SCALE GENOMIC DNA]</scope>
    <source>
        <strain evidence="3">UC1</strain>
    </source>
</reference>
<name>A0A0I9U3W3_9MYCO</name>
<gene>
    <name evidence="2" type="ORF">ABH38_10260</name>
</gene>
<dbReference type="Proteomes" id="UP000036334">
    <property type="component" value="Unassembled WGS sequence"/>
</dbReference>
<organism evidence="2 3">
    <name type="scientific">Mycobacterium haemophilum</name>
    <dbReference type="NCBI Taxonomy" id="29311"/>
    <lineage>
        <taxon>Bacteria</taxon>
        <taxon>Bacillati</taxon>
        <taxon>Actinomycetota</taxon>
        <taxon>Actinomycetes</taxon>
        <taxon>Mycobacteriales</taxon>
        <taxon>Mycobacteriaceae</taxon>
        <taxon>Mycobacterium</taxon>
    </lineage>
</organism>
<dbReference type="PATRIC" id="fig|29311.18.peg.3223"/>
<dbReference type="RefSeq" id="WP_047314075.1">
    <property type="nucleotide sequence ID" value="NZ_LDPQ01000004.1"/>
</dbReference>
<comment type="caution">
    <text evidence="2">The sequence shown here is derived from an EMBL/GenBank/DDBJ whole genome shotgun (WGS) entry which is preliminary data.</text>
</comment>
<dbReference type="EMBL" id="LDPR01000007">
    <property type="protein sequence ID" value="KLO36796.1"/>
    <property type="molecule type" value="Genomic_DNA"/>
</dbReference>
<keyword evidence="3" id="KW-1185">Reference proteome</keyword>
<sequence>MKEIGEHAVVLGAGMAGLVAAGALSEFYDSVTVVERDTLPDRPAHRRGIPQGRHVHMLLSRGSHVLGELFPGLPHELAAAGAVVIDDGDLSRVYVRSGPYELKQSGTLADPAALAVYLASRPFLEFHVRRRVAALANVNFLDGHNVVEPLAANDSILGVRIINRDNGVVTALDADLVVDATGRNACTPAFLEDLGYGRPPEERSAVNVGYSSQPLSIPEGCIVERLALFNRGIDRHRGLLMACEHDTWMLAIGRSAAAGRPPADLAEMLTLAAQSLPAPIMAGLRNAQPLGQSVILRNTAAIWRRFDQIPRFPSGLVVIGDALCSLDPSYGQGMTMAALQALTLRDCLNYGHRDVAQRFFHAAARQIGPTWTANQVRDRILAPVPKPRSMRQRAMRWSTQAALNATANDTVLAERFLRVLNLVDSSERLQGPRLLPRILAANVRYRRTRPGAQTGSQWVEHPAALLGEHERTNSHD</sequence>
<dbReference type="PANTHER" id="PTHR43422">
    <property type="entry name" value="THIAMINE THIAZOLE SYNTHASE"/>
    <property type="match status" value="1"/>
</dbReference>
<dbReference type="Gene3D" id="3.50.50.60">
    <property type="entry name" value="FAD/NAD(P)-binding domain"/>
    <property type="match status" value="1"/>
</dbReference>
<feature type="region of interest" description="Disordered" evidence="1">
    <location>
        <begin position="450"/>
        <end position="476"/>
    </location>
</feature>
<protein>
    <submittedName>
        <fullName evidence="2">FAD-dependent oxidoreductase</fullName>
    </submittedName>
</protein>
<evidence type="ECO:0000313" key="2">
    <source>
        <dbReference type="EMBL" id="KLO36796.1"/>
    </source>
</evidence>
<dbReference type="InterPro" id="IPR036188">
    <property type="entry name" value="FAD/NAD-bd_sf"/>
</dbReference>
<dbReference type="AlphaFoldDB" id="A0A0I9U3W3"/>
<accession>A0A0I9U3W3</accession>
<evidence type="ECO:0000313" key="3">
    <source>
        <dbReference type="Proteomes" id="UP000036334"/>
    </source>
</evidence>
<proteinExistence type="predicted"/>
<dbReference type="STRING" id="1202450.B586_11130"/>
<feature type="compositionally biased region" description="Basic and acidic residues" evidence="1">
    <location>
        <begin position="467"/>
        <end position="476"/>
    </location>
</feature>